<gene>
    <name evidence="1" type="ORF">L3X38_005226</name>
</gene>
<evidence type="ECO:0000313" key="1">
    <source>
        <dbReference type="EMBL" id="KAI5352335.1"/>
    </source>
</evidence>
<dbReference type="EMBL" id="JAJFAZ020000001">
    <property type="protein sequence ID" value="KAI5352335.1"/>
    <property type="molecule type" value="Genomic_DNA"/>
</dbReference>
<reference evidence="1 2" key="1">
    <citation type="journal article" date="2022" name="G3 (Bethesda)">
        <title>Whole-genome sequence and methylome profiling of the almond [Prunus dulcis (Mill.) D.A. Webb] cultivar 'Nonpareil'.</title>
        <authorList>
            <person name="D'Amico-Willman K.M."/>
            <person name="Ouma W.Z."/>
            <person name="Meulia T."/>
            <person name="Sideli G.M."/>
            <person name="Gradziel T.M."/>
            <person name="Fresnedo-Ramirez J."/>
        </authorList>
    </citation>
    <scope>NUCLEOTIDE SEQUENCE [LARGE SCALE GENOMIC DNA]</scope>
    <source>
        <strain evidence="1">Clone GOH B32 T37-40</strain>
    </source>
</reference>
<dbReference type="InterPro" id="IPR044964">
    <property type="entry name" value="RCD1/SRO1-5"/>
</dbReference>
<accession>A0AAD4ZQJ0</accession>
<sequence length="110" mass="12662">MSANQSDFEDQVSMTVDDDENFGRCREPAPNEQSYGVGVHLISPVFAYDGALSSAVDERGLRHMLLCRVIWGRWKRWLQVRSNLIPVPRRWTLAWTIFSFLEDMLCGVLT</sequence>
<dbReference type="PANTHER" id="PTHR32263">
    <property type="entry name" value="INACTIVE POLY [ADP-RIBOSE] POLYMERASE SRO4-RELATED"/>
    <property type="match status" value="1"/>
</dbReference>
<dbReference type="AlphaFoldDB" id="A0AAD4ZQJ0"/>
<comment type="caution">
    <text evidence="1">The sequence shown here is derived from an EMBL/GenBank/DDBJ whole genome shotgun (WGS) entry which is preliminary data.</text>
</comment>
<organism evidence="1 2">
    <name type="scientific">Prunus dulcis</name>
    <name type="common">Almond</name>
    <name type="synonym">Amygdalus dulcis</name>
    <dbReference type="NCBI Taxonomy" id="3755"/>
    <lineage>
        <taxon>Eukaryota</taxon>
        <taxon>Viridiplantae</taxon>
        <taxon>Streptophyta</taxon>
        <taxon>Embryophyta</taxon>
        <taxon>Tracheophyta</taxon>
        <taxon>Spermatophyta</taxon>
        <taxon>Magnoliopsida</taxon>
        <taxon>eudicotyledons</taxon>
        <taxon>Gunneridae</taxon>
        <taxon>Pentapetalae</taxon>
        <taxon>rosids</taxon>
        <taxon>fabids</taxon>
        <taxon>Rosales</taxon>
        <taxon>Rosaceae</taxon>
        <taxon>Amygdaloideae</taxon>
        <taxon>Amygdaleae</taxon>
        <taxon>Prunus</taxon>
    </lineage>
</organism>
<dbReference type="Proteomes" id="UP001054821">
    <property type="component" value="Chromosome 1"/>
</dbReference>
<name>A0AAD4ZQJ0_PRUDU</name>
<protein>
    <submittedName>
        <fullName evidence="1">Uncharacterized protein</fullName>
    </submittedName>
</protein>
<proteinExistence type="predicted"/>
<evidence type="ECO:0000313" key="2">
    <source>
        <dbReference type="Proteomes" id="UP001054821"/>
    </source>
</evidence>
<dbReference type="PANTHER" id="PTHR32263:SF14">
    <property type="entry name" value="INACTIVE POLY [ADP-RIBOSE] POLYMERASE SRO2-RELATED"/>
    <property type="match status" value="1"/>
</dbReference>
<keyword evidence="2" id="KW-1185">Reference proteome</keyword>